<dbReference type="Gene3D" id="3.40.50.720">
    <property type="entry name" value="NAD(P)-binding Rossmann-like Domain"/>
    <property type="match status" value="1"/>
</dbReference>
<dbReference type="EMBL" id="JAHBCL010000024">
    <property type="protein sequence ID" value="MBS7527743.1"/>
    <property type="molecule type" value="Genomic_DNA"/>
</dbReference>
<gene>
    <name evidence="2" type="ORF">KHM83_13750</name>
</gene>
<organism evidence="2 3">
    <name type="scientific">Fusibacter paucivorans</name>
    <dbReference type="NCBI Taxonomy" id="76009"/>
    <lineage>
        <taxon>Bacteria</taxon>
        <taxon>Bacillati</taxon>
        <taxon>Bacillota</taxon>
        <taxon>Clostridia</taxon>
        <taxon>Eubacteriales</taxon>
        <taxon>Eubacteriales Family XII. Incertae Sedis</taxon>
        <taxon>Fusibacter</taxon>
    </lineage>
</organism>
<reference evidence="2 3" key="1">
    <citation type="submission" date="2021-05" db="EMBL/GenBank/DDBJ databases">
        <title>Fusibacter ferrireducens sp. nov., an anaerobic, sulfur- and Fe-reducing bacterium isolated from the mangrove sediment.</title>
        <authorList>
            <person name="Qiu D."/>
        </authorList>
    </citation>
    <scope>NUCLEOTIDE SEQUENCE [LARGE SCALE GENOMIC DNA]</scope>
    <source>
        <strain evidence="2 3">DSM 12116</strain>
    </source>
</reference>
<dbReference type="CDD" id="cd24146">
    <property type="entry name" value="nat-AmDH_N_like"/>
    <property type="match status" value="1"/>
</dbReference>
<keyword evidence="3" id="KW-1185">Reference proteome</keyword>
<evidence type="ECO:0000259" key="1">
    <source>
        <dbReference type="Pfam" id="PF19328"/>
    </source>
</evidence>
<proteinExistence type="predicted"/>
<dbReference type="NCBIfam" id="NF040740">
    <property type="entry name" value="ornith_Ord"/>
    <property type="match status" value="1"/>
</dbReference>
<sequence>MRTEPIKVVIWGFGAMGSGMAKVLLNKSGVSIVGVCDCHEARRGREMHEILGVERGNRKPVIVEAKIEKVLTERSCDLCLIATHSFTEDAFPGITYALSKKVNVISTAEEMAYPKAKNPALAEQLDQLAKANGVSVLGTGINPGLMMDLLVVALTGCMTDVKHIEAKRVNSLSPFGKAVMEEQGVGLSEAAFQAGAENGSIAGHVGFEESIAMIAEALQMPIDQIETQKSPILTDVERRSPYGYAAAGHVAGVNMTGQGLHQGEVMIDMVHPQQIEPQLGGVHTGDYITLTGTPPVHMAITPEVDGGIGTIAMCVNMIPHVINARPGLKTMLDLPVPRAIIGDMRHYLEAEDDI</sequence>
<dbReference type="SUPFAM" id="SSF51735">
    <property type="entry name" value="NAD(P)-binding Rossmann-fold domains"/>
    <property type="match status" value="1"/>
</dbReference>
<comment type="caution">
    <text evidence="2">The sequence shown here is derived from an EMBL/GenBank/DDBJ whole genome shotgun (WGS) entry which is preliminary data.</text>
</comment>
<accession>A0ABS5PRF6</accession>
<evidence type="ECO:0000313" key="3">
    <source>
        <dbReference type="Proteomes" id="UP000746471"/>
    </source>
</evidence>
<dbReference type="InterPro" id="IPR045760">
    <property type="entry name" value="DAP_DH_C"/>
</dbReference>
<name>A0ABS5PRF6_9FIRM</name>
<evidence type="ECO:0000313" key="2">
    <source>
        <dbReference type="EMBL" id="MBS7527743.1"/>
    </source>
</evidence>
<dbReference type="InterPro" id="IPR036291">
    <property type="entry name" value="NAD(P)-bd_dom_sf"/>
</dbReference>
<dbReference type="RefSeq" id="WP_213237601.1">
    <property type="nucleotide sequence ID" value="NZ_JAHBCL010000024.1"/>
</dbReference>
<protein>
    <submittedName>
        <fullName evidence="2">NADP-binding protein</fullName>
    </submittedName>
</protein>
<dbReference type="Proteomes" id="UP000746471">
    <property type="component" value="Unassembled WGS sequence"/>
</dbReference>
<dbReference type="Pfam" id="PF19328">
    <property type="entry name" value="DAP_DH_C"/>
    <property type="match status" value="1"/>
</dbReference>
<feature type="domain" description="2,4-diaminopentanoate dehydrogenase C-terminal" evidence="1">
    <location>
        <begin position="146"/>
        <end position="348"/>
    </location>
</feature>